<dbReference type="PANTHER" id="PTHR43403">
    <property type="entry name" value="NAD-SPECIFIC GLUTAMATE DEHYDROGENASE"/>
    <property type="match status" value="1"/>
</dbReference>
<proteinExistence type="predicted"/>
<evidence type="ECO:0000313" key="9">
    <source>
        <dbReference type="Proteomes" id="UP000216215"/>
    </source>
</evidence>
<gene>
    <name evidence="8" type="ORF">CIT25_25495</name>
</gene>
<dbReference type="InterPro" id="IPR046346">
    <property type="entry name" value="Aminoacid_DH-like_N_sf"/>
</dbReference>
<dbReference type="Pfam" id="PF21073">
    <property type="entry name" value="GDH_HM1"/>
    <property type="match status" value="1"/>
</dbReference>
<name>A0AB36R4R4_9HYPH</name>
<feature type="compositionally biased region" description="Polar residues" evidence="2">
    <location>
        <begin position="1"/>
        <end position="12"/>
    </location>
</feature>
<dbReference type="InterPro" id="IPR049056">
    <property type="entry name" value="NAD_Glu_DH_HM3"/>
</dbReference>
<feature type="domain" description="NAD-glutamate dehydrogenase catalytic" evidence="3">
    <location>
        <begin position="732"/>
        <end position="1226"/>
    </location>
</feature>
<comment type="caution">
    <text evidence="8">The sequence shown here is derived from an EMBL/GenBank/DDBJ whole genome shotgun (WGS) entry which is preliminary data.</text>
</comment>
<dbReference type="Pfam" id="PF21076">
    <property type="entry name" value="GDH_ACT2"/>
    <property type="match status" value="1"/>
</dbReference>
<evidence type="ECO:0000256" key="2">
    <source>
        <dbReference type="SAM" id="MobiDB-lite"/>
    </source>
</evidence>
<dbReference type="InterPro" id="IPR049059">
    <property type="entry name" value="NAD_Glu_DH_HM1"/>
</dbReference>
<keyword evidence="9" id="KW-1185">Reference proteome</keyword>
<evidence type="ECO:0000259" key="6">
    <source>
        <dbReference type="Pfam" id="PF21076"/>
    </source>
</evidence>
<dbReference type="InterPro" id="IPR036291">
    <property type="entry name" value="NAD(P)-bd_dom_sf"/>
</dbReference>
<dbReference type="InterPro" id="IPR048381">
    <property type="entry name" value="GDH_C"/>
</dbReference>
<dbReference type="GO" id="GO:0004069">
    <property type="term" value="F:L-aspartate:2-oxoglutarate aminotransferase activity"/>
    <property type="evidence" value="ECO:0007669"/>
    <property type="project" value="InterPro"/>
</dbReference>
<dbReference type="InterPro" id="IPR049062">
    <property type="entry name" value="NAD_Glu_DH_ACT2"/>
</dbReference>
<organism evidence="8 9">
    <name type="scientific">Mesorhizobium mediterraneum</name>
    <dbReference type="NCBI Taxonomy" id="43617"/>
    <lineage>
        <taxon>Bacteria</taxon>
        <taxon>Pseudomonadati</taxon>
        <taxon>Pseudomonadota</taxon>
        <taxon>Alphaproteobacteria</taxon>
        <taxon>Hyphomicrobiales</taxon>
        <taxon>Phyllobacteriaceae</taxon>
        <taxon>Mesorhizobium</taxon>
    </lineage>
</organism>
<dbReference type="InterPro" id="IPR024727">
    <property type="entry name" value="NAD_Glu_DH_N_ACT1"/>
</dbReference>
<evidence type="ECO:0000256" key="1">
    <source>
        <dbReference type="ARBA" id="ARBA00023002"/>
    </source>
</evidence>
<feature type="domain" description="NAD-specific glutamate dehydrogenase C-terminal" evidence="4">
    <location>
        <begin position="1271"/>
        <end position="1602"/>
    </location>
</feature>
<evidence type="ECO:0000259" key="4">
    <source>
        <dbReference type="Pfam" id="PF21074"/>
    </source>
</evidence>
<feature type="domain" description="NAD-glutamate dehydrogenase ACT2" evidence="6">
    <location>
        <begin position="400"/>
        <end position="489"/>
    </location>
</feature>
<dbReference type="InterPro" id="IPR007780">
    <property type="entry name" value="NAD_Glu_DH_bac"/>
</dbReference>
<sequence>MAGLKSASQLKKLSTAKGSEKPGRLADYLLARAPAEDVAAYDVADLERAADLAGRAVARHKKGDCVVAIEVDSGVVRQGRPMTVITVVNDNMPFLFDSILGEISESAGEPLLVTHPVIVVRHGKSGVDEILGDGGFAKGDHSHERLSVIHVHIGRLSAEQAEALAGRLKKILDQVRAAVTDWKPMLARLDQAISEFRYAPVPLDKAHVTEAIALLEWLRDDNFTFLGMREFKYTGGEKSGTLERTEKPGLGILSDPDVLVLRRGTEAVTTTPEIRAFLHGPEPLIVTKANAKSSVHRRIYLDYIGVKTYTAKGVLSGELRIVGLFTSTAYTRSVMKIPYLRSKAETIIAKSGFNPEDHSGKALINVLESYPRDELFQVPVPVLRKHAEALLGLIERPRVRALVRVDQFDRFVSILVFVPRDRYDSIVREKIGTYLKTVFEGRLSAYYPAFPEGGLARVHFIIGRSGGRTPKVDQATIEAAIRAIVRTWDDILRETAAETGADATLTAIAARFSGSYRDSFSPAEALADAGRIARISAANPIAIDYYRHAAQEPHQAALKIYHHGSPVALSRRVPVLENIGFRVISERTFEVGDDASGMINSDQPGMINSDQPGMVFIHDMELENSYGKPIDLGDRGALFEDAFLSVWRGDIDNDGYNGLAQTAGLWSGEVTILRAYGRYLQQAGIPQSQDFIAAALNRYPEIARGLHELFVTRLGPTAETEGLVAAKHLKAKIRDALEEVPNIDDDTIIRRYLNLIEASLRTNHFVPDMKEKGQSLAIKLDSQAVDGLPAPRPWREIFVYGSEVEGVHLRFGPVARGGLRWSDRAQDYRTEVLGLVKAQQVKNAVIVPVGAKGGFYPKKLPMGAGRDAIFEAGASAYKNYVSSLLSITDNIGIDEVIPPAGVIRRDEDDPYFVVAADKGTATFSDTANAISEKHGFWLDDAFASGGSAGYDHKKMGITAKGAWEAVKRHFREMNRDIQTTPFTVVGVGDMSGDVFGNGMLLSEKTRLIAAFDHRDIFIDPDPDMAASMVERRRMFALARSSWQDYDKTKLSEGGVIVSRSQKSITLPPAAAAAIGLGKTTASPVEIMNAILKAPVDLLWFGGIGTYLRASTETNQDVGDRANDAIRVTALDVRAKVIGEGANLGVTQRARIEFGLNGGRCNSDAIDNSGGVNCSDVEVNIKIALASAMRKGALTRPVRNKLLAEMTDEVSALVLSNNYEQTLALSLARKRGLADIAHQSRFMAALEARGLLDRAVETLPSPAALAEREARGEPLTRAELGVLLAYAKIVLFSDIVASDVPDDLHFDRDLMGYFPDRMAKKYAAEIHGHRLRREIIARVVANDLVNRGGPSFVNRLQEATGRGAADVVRTFALVRDGFGLPALYRQIDALDNQIDGQVQLDLYQTVSRLTYVASGWYLKNDASTAPLGQRIAELQDARKALEPKLVSLLPAFSREWIEERRHGLAKGGAPERLAEQLALTDVAGVVPDIALTARTANADIVVAAKAFFAVSDAFRIPRVEDAARSIAPSDYYDQLALSRATDTIGAARRGIAVAALTGHAEAADPVAAWLEAGGERVARIRERLQALTEGGDITVSRLSVASGLISDLMGM</sequence>
<feature type="domain" description="NAD-glutamate dehydrogenase N-terminal ACT1" evidence="5">
    <location>
        <begin position="26"/>
        <end position="167"/>
    </location>
</feature>
<keyword evidence="1" id="KW-0560">Oxidoreductase</keyword>
<dbReference type="Pfam" id="PF21075">
    <property type="entry name" value="GDH_ACT1"/>
    <property type="match status" value="1"/>
</dbReference>
<dbReference type="RefSeq" id="WP_095487617.1">
    <property type="nucleotide sequence ID" value="NZ_CP088151.1"/>
</dbReference>
<dbReference type="EMBL" id="NPKI01000032">
    <property type="protein sequence ID" value="PAP99711.1"/>
    <property type="molecule type" value="Genomic_DNA"/>
</dbReference>
<dbReference type="SUPFAM" id="SSF53223">
    <property type="entry name" value="Aminoacid dehydrogenase-like, N-terminal domain"/>
    <property type="match status" value="1"/>
</dbReference>
<dbReference type="Proteomes" id="UP000216215">
    <property type="component" value="Unassembled WGS sequence"/>
</dbReference>
<evidence type="ECO:0000259" key="5">
    <source>
        <dbReference type="Pfam" id="PF21075"/>
    </source>
</evidence>
<dbReference type="GO" id="GO:0004352">
    <property type="term" value="F:glutamate dehydrogenase (NAD+) activity"/>
    <property type="evidence" value="ECO:0007669"/>
    <property type="project" value="InterPro"/>
</dbReference>
<dbReference type="PIRSF" id="PIRSF036761">
    <property type="entry name" value="GDH_Mll4104"/>
    <property type="match status" value="1"/>
</dbReference>
<dbReference type="Pfam" id="PF05088">
    <property type="entry name" value="Bac_GDH_CD"/>
    <property type="match status" value="1"/>
</dbReference>
<accession>A0AB36R4R4</accession>
<dbReference type="Gene3D" id="3.40.50.720">
    <property type="entry name" value="NAD(P)-binding Rossmann-like Domain"/>
    <property type="match status" value="1"/>
</dbReference>
<dbReference type="PANTHER" id="PTHR43403:SF1">
    <property type="entry name" value="NAD-SPECIFIC GLUTAMATE DEHYDROGENASE"/>
    <property type="match status" value="1"/>
</dbReference>
<evidence type="ECO:0000313" key="8">
    <source>
        <dbReference type="EMBL" id="PAP99711.1"/>
    </source>
</evidence>
<dbReference type="Pfam" id="PF21078">
    <property type="entry name" value="GDH_HM3"/>
    <property type="match status" value="1"/>
</dbReference>
<dbReference type="SUPFAM" id="SSF51735">
    <property type="entry name" value="NAD(P)-binding Rossmann-fold domains"/>
    <property type="match status" value="1"/>
</dbReference>
<reference evidence="9" key="1">
    <citation type="submission" date="2017-08" db="EMBL/GenBank/DDBJ databases">
        <title>Mesorhizobium wenxinae sp. nov., a novel rhizobial species isolated from root nodules of chickpea (Cicer arietinum L.).</title>
        <authorList>
            <person name="Zhang J."/>
        </authorList>
    </citation>
    <scope>NUCLEOTIDE SEQUENCE [LARGE SCALE GENOMIC DNA]</scope>
    <source>
        <strain evidence="9">USDA 3392</strain>
    </source>
</reference>
<feature type="domain" description="NAD-glutamate dehydrogenase ACT3" evidence="7">
    <location>
        <begin position="541"/>
        <end position="595"/>
    </location>
</feature>
<dbReference type="InterPro" id="IPR028971">
    <property type="entry name" value="NAD-GDH_cat"/>
</dbReference>
<evidence type="ECO:0000259" key="7">
    <source>
        <dbReference type="Pfam" id="PF21077"/>
    </source>
</evidence>
<dbReference type="InterPro" id="IPR049064">
    <property type="entry name" value="NAD_Glu_DH_ACT3"/>
</dbReference>
<feature type="region of interest" description="Disordered" evidence="2">
    <location>
        <begin position="1"/>
        <end position="20"/>
    </location>
</feature>
<protein>
    <submittedName>
        <fullName evidence="8">NAD-glutamate dehydrogenase</fullName>
    </submittedName>
</protein>
<dbReference type="Pfam" id="PF21077">
    <property type="entry name" value="GDH_ACT3"/>
    <property type="match status" value="1"/>
</dbReference>
<evidence type="ECO:0000259" key="3">
    <source>
        <dbReference type="Pfam" id="PF05088"/>
    </source>
</evidence>
<dbReference type="GO" id="GO:0006538">
    <property type="term" value="P:L-glutamate catabolic process"/>
    <property type="evidence" value="ECO:0007669"/>
    <property type="project" value="InterPro"/>
</dbReference>
<dbReference type="Pfam" id="PF21074">
    <property type="entry name" value="GDH_C"/>
    <property type="match status" value="1"/>
</dbReference>